<dbReference type="SMART" id="SM00325">
    <property type="entry name" value="RhoGEF"/>
    <property type="match status" value="1"/>
</dbReference>
<dbReference type="GO" id="GO:0005737">
    <property type="term" value="C:cytoplasm"/>
    <property type="evidence" value="ECO:0007669"/>
    <property type="project" value="TreeGrafter"/>
</dbReference>
<dbReference type="SMART" id="SM00228">
    <property type="entry name" value="PDZ"/>
    <property type="match status" value="1"/>
</dbReference>
<dbReference type="OrthoDB" id="2272012at2759"/>
<dbReference type="KEGG" id="sre:PTSG_08756"/>
<evidence type="ECO:0000313" key="7">
    <source>
        <dbReference type="EMBL" id="EGD77664.1"/>
    </source>
</evidence>
<dbReference type="SMART" id="SM00109">
    <property type="entry name" value="C1"/>
    <property type="match status" value="1"/>
</dbReference>
<dbReference type="CDD" id="cd00136">
    <property type="entry name" value="PDZ_canonical"/>
    <property type="match status" value="1"/>
</dbReference>
<dbReference type="Pfam" id="PF00621">
    <property type="entry name" value="RhoGEF"/>
    <property type="match status" value="1"/>
</dbReference>
<sequence>MASTTITIPITLQREGDEGLGFSIGSANPACVTNITPDGPAFHAGLRRGDIILSINGEDVTSLPHNLVVTRLTSVSRIELEVQRVTSSDSHSDGVNVDAESQQDSMHGGHHAPNPPSEAELEAYKPFSDLDLLLQSPPHMATFLNFVLSPQGVTEDETLYLLNLNWFLEDPLFPAARTLYNDFLATKAPMRISCVPDEVMQTVEQALSTKKPTSAMLRQAFKPTQDATRRHVAIVLRDFNQYLHNGFGDLCHAARLIHLSTAEELRLVEDMIGPHIREAQARQSNAEEKHVAARFAIVEHTLARFYTKSGGAADKYTSAAGSTRARQLSRKDTQKVDFYHMGHRFVTTTYTHPTFCAVCRGMILGLVRQGWDCIDCGMHLHKKNDKFSSSFRRCHTLVREKCSGLKKSRGLFGSSRRKKGSKHAKSLAASTAAASVSPDDPATKPLEGQGKAKSTSSLTTDQSNELSLSRSNRSSSKSASSRFSMRRGNNHALMFDVSNDPEFWQETVQDKTLVATLSKRETKRQELIYELMQTEKRFVRHLTIFKELIRKRVIAENVLSSSAVHGLFANVDDLLENNAPIADALERRRAERSGMVVHHIADVMLPYFRQFNCDAYATFCSGQQRALKLYNQQMKGNQAFADCIRQIEQLPDIERLTFRDFVAKPMQRLTKYPLLIEGILKGTVDDNTREREDLEELLQLAKGVLQHVQHVIRSTEDKKRLCEIDDKLDRSQLDRLEKLMLNDLPSSGFELIHEDALQLKCAGKMVEIRCILLTHAVIFCQRKDERLVVKQSRCCCNGM</sequence>
<keyword evidence="8" id="KW-1185">Reference proteome</keyword>
<feature type="compositionally biased region" description="Basic residues" evidence="3">
    <location>
        <begin position="412"/>
        <end position="425"/>
    </location>
</feature>
<dbReference type="RefSeq" id="XP_004990140.1">
    <property type="nucleotide sequence ID" value="XM_004990083.1"/>
</dbReference>
<dbReference type="InterPro" id="IPR036034">
    <property type="entry name" value="PDZ_sf"/>
</dbReference>
<dbReference type="EMBL" id="GL832979">
    <property type="protein sequence ID" value="EGD77664.1"/>
    <property type="molecule type" value="Genomic_DNA"/>
</dbReference>
<reference evidence="7" key="1">
    <citation type="submission" date="2009-08" db="EMBL/GenBank/DDBJ databases">
        <title>Annotation of Salpingoeca rosetta.</title>
        <authorList>
            <consortium name="The Broad Institute Genome Sequencing Platform"/>
            <person name="Russ C."/>
            <person name="Cuomo C."/>
            <person name="Burger G."/>
            <person name="Gray M.W."/>
            <person name="Holland P.W.H."/>
            <person name="King N."/>
            <person name="Lang F.B.F."/>
            <person name="Roger A.J."/>
            <person name="Ruiz-Trillo I."/>
            <person name="Young S.K."/>
            <person name="Zeng Q."/>
            <person name="Gargeya S."/>
            <person name="Alvarado L."/>
            <person name="Berlin A."/>
            <person name="Chapman S.B."/>
            <person name="Chen Z."/>
            <person name="Freedman E."/>
            <person name="Gellesch M."/>
            <person name="Goldberg J."/>
            <person name="Griggs A."/>
            <person name="Gujja S."/>
            <person name="Heilman E."/>
            <person name="Heiman D."/>
            <person name="Howarth C."/>
            <person name="Mehta T."/>
            <person name="Neiman D."/>
            <person name="Pearson M."/>
            <person name="Roberts A."/>
            <person name="Saif S."/>
            <person name="Shea T."/>
            <person name="Shenoy N."/>
            <person name="Sisk P."/>
            <person name="Stolte C."/>
            <person name="Sykes S."/>
            <person name="White J."/>
            <person name="Yandava C."/>
            <person name="Haas B."/>
            <person name="Nusbaum C."/>
            <person name="Birren B."/>
        </authorList>
    </citation>
    <scope>NUCLEOTIDE SEQUENCE [LARGE SCALE GENOMIC DNA]</scope>
    <source>
        <strain evidence="7">ATCC 50818</strain>
    </source>
</reference>
<dbReference type="SUPFAM" id="SSF57889">
    <property type="entry name" value="Cysteine-rich domain"/>
    <property type="match status" value="1"/>
</dbReference>
<dbReference type="GO" id="GO:0007186">
    <property type="term" value="P:G protein-coupled receptor signaling pathway"/>
    <property type="evidence" value="ECO:0007669"/>
    <property type="project" value="TreeGrafter"/>
</dbReference>
<evidence type="ECO:0000256" key="1">
    <source>
        <dbReference type="ARBA" id="ARBA00022723"/>
    </source>
</evidence>
<accession>F2UKL5</accession>
<dbReference type="GeneID" id="16070694"/>
<dbReference type="InterPro" id="IPR035899">
    <property type="entry name" value="DBL_dom_sf"/>
</dbReference>
<dbReference type="CDD" id="cd00160">
    <property type="entry name" value="RhoGEF"/>
    <property type="match status" value="1"/>
</dbReference>
<dbReference type="Pfam" id="PF00595">
    <property type="entry name" value="PDZ"/>
    <property type="match status" value="1"/>
</dbReference>
<dbReference type="eggNOG" id="KOG3520">
    <property type="taxonomic scope" value="Eukaryota"/>
</dbReference>
<proteinExistence type="predicted"/>
<feature type="compositionally biased region" description="Low complexity" evidence="3">
    <location>
        <begin position="426"/>
        <end position="440"/>
    </location>
</feature>
<organism evidence="8">
    <name type="scientific">Salpingoeca rosetta (strain ATCC 50818 / BSB-021)</name>
    <dbReference type="NCBI Taxonomy" id="946362"/>
    <lineage>
        <taxon>Eukaryota</taxon>
        <taxon>Choanoflagellata</taxon>
        <taxon>Craspedida</taxon>
        <taxon>Salpingoecidae</taxon>
        <taxon>Salpingoeca</taxon>
    </lineage>
</organism>
<evidence type="ECO:0000256" key="3">
    <source>
        <dbReference type="SAM" id="MobiDB-lite"/>
    </source>
</evidence>
<dbReference type="InParanoid" id="F2UKL5"/>
<feature type="compositionally biased region" description="Low complexity" evidence="3">
    <location>
        <begin position="467"/>
        <end position="483"/>
    </location>
</feature>
<feature type="domain" description="PDZ" evidence="6">
    <location>
        <begin position="9"/>
        <end position="72"/>
    </location>
</feature>
<evidence type="ECO:0000259" key="4">
    <source>
        <dbReference type="PROSITE" id="PS50010"/>
    </source>
</evidence>
<dbReference type="SUPFAM" id="SSF48097">
    <property type="entry name" value="Regulator of G-protein signaling, RGS"/>
    <property type="match status" value="1"/>
</dbReference>
<dbReference type="Gene3D" id="3.30.60.20">
    <property type="match status" value="1"/>
</dbReference>
<dbReference type="SUPFAM" id="SSF50156">
    <property type="entry name" value="PDZ domain-like"/>
    <property type="match status" value="1"/>
</dbReference>
<dbReference type="AlphaFoldDB" id="F2UKL5"/>
<name>F2UKL5_SALR5</name>
<evidence type="ECO:0000259" key="6">
    <source>
        <dbReference type="PROSITE" id="PS50106"/>
    </source>
</evidence>
<feature type="region of interest" description="Disordered" evidence="3">
    <location>
        <begin position="85"/>
        <end position="119"/>
    </location>
</feature>
<dbReference type="PROSITE" id="PS50010">
    <property type="entry name" value="DH_2"/>
    <property type="match status" value="1"/>
</dbReference>
<dbReference type="PROSITE" id="PS50081">
    <property type="entry name" value="ZF_DAG_PE_2"/>
    <property type="match status" value="1"/>
</dbReference>
<dbReference type="SUPFAM" id="SSF48065">
    <property type="entry name" value="DBL homology domain (DH-domain)"/>
    <property type="match status" value="1"/>
</dbReference>
<evidence type="ECO:0000256" key="2">
    <source>
        <dbReference type="ARBA" id="ARBA00022833"/>
    </source>
</evidence>
<dbReference type="PANTHER" id="PTHR45872">
    <property type="entry name" value="RHO GUANINE NUCLEOTIDE EXCHANGE FACTOR 2, ISOFORM D"/>
    <property type="match status" value="1"/>
</dbReference>
<dbReference type="FunCoup" id="F2UKL5">
    <property type="interactions" value="979"/>
</dbReference>
<dbReference type="GO" id="GO:0046872">
    <property type="term" value="F:metal ion binding"/>
    <property type="evidence" value="ECO:0007669"/>
    <property type="project" value="UniProtKB-KW"/>
</dbReference>
<dbReference type="Gene3D" id="2.30.29.30">
    <property type="entry name" value="Pleckstrin-homology domain (PH domain)/Phosphotyrosine-binding domain (PTB)"/>
    <property type="match status" value="1"/>
</dbReference>
<dbReference type="InterPro" id="IPR001478">
    <property type="entry name" value="PDZ"/>
</dbReference>
<dbReference type="OMA" id="VISCCAR"/>
<dbReference type="GO" id="GO:0001664">
    <property type="term" value="F:G protein-coupled receptor binding"/>
    <property type="evidence" value="ECO:0007669"/>
    <property type="project" value="TreeGrafter"/>
</dbReference>
<feature type="region of interest" description="Disordered" evidence="3">
    <location>
        <begin position="412"/>
        <end position="485"/>
    </location>
</feature>
<dbReference type="Gene3D" id="1.20.900.10">
    <property type="entry name" value="Dbl homology (DH) domain"/>
    <property type="match status" value="1"/>
</dbReference>
<feature type="domain" description="DH" evidence="4">
    <location>
        <begin position="523"/>
        <end position="711"/>
    </location>
</feature>
<dbReference type="STRING" id="946362.F2UKL5"/>
<dbReference type="Gene3D" id="1.10.167.10">
    <property type="entry name" value="Regulator of G-protein Signalling 4, domain 2"/>
    <property type="match status" value="1"/>
</dbReference>
<dbReference type="Proteomes" id="UP000007799">
    <property type="component" value="Unassembled WGS sequence"/>
</dbReference>
<dbReference type="InterPro" id="IPR002219">
    <property type="entry name" value="PKC_DAG/PE"/>
</dbReference>
<dbReference type="Gene3D" id="2.30.42.10">
    <property type="match status" value="1"/>
</dbReference>
<feature type="compositionally biased region" description="Polar residues" evidence="3">
    <location>
        <begin position="452"/>
        <end position="466"/>
    </location>
</feature>
<dbReference type="PROSITE" id="PS50106">
    <property type="entry name" value="PDZ"/>
    <property type="match status" value="1"/>
</dbReference>
<keyword evidence="1" id="KW-0479">Metal-binding</keyword>
<protein>
    <submittedName>
        <fullName evidence="7">Uncharacterized protein</fullName>
    </submittedName>
</protein>
<evidence type="ECO:0000259" key="5">
    <source>
        <dbReference type="PROSITE" id="PS50081"/>
    </source>
</evidence>
<dbReference type="InterPro" id="IPR011993">
    <property type="entry name" value="PH-like_dom_sf"/>
</dbReference>
<evidence type="ECO:0000313" key="8">
    <source>
        <dbReference type="Proteomes" id="UP000007799"/>
    </source>
</evidence>
<dbReference type="InterPro" id="IPR036305">
    <property type="entry name" value="RGS_sf"/>
</dbReference>
<feature type="domain" description="Phorbol-ester/DAG-type" evidence="5">
    <location>
        <begin position="342"/>
        <end position="394"/>
    </location>
</feature>
<gene>
    <name evidence="7" type="ORF">PTSG_08756</name>
</gene>
<dbReference type="InterPro" id="IPR000219">
    <property type="entry name" value="DH_dom"/>
</dbReference>
<dbReference type="InterPro" id="IPR044926">
    <property type="entry name" value="RGS_subdomain_2"/>
</dbReference>
<dbReference type="InterPro" id="IPR046349">
    <property type="entry name" value="C1-like_sf"/>
</dbReference>
<dbReference type="Pfam" id="PF00130">
    <property type="entry name" value="C1_1"/>
    <property type="match status" value="1"/>
</dbReference>
<dbReference type="PANTHER" id="PTHR45872:SF2">
    <property type="entry name" value="RHO GUANINE NUCLEOTIDE EXCHANGE FACTOR 2, ISOFORM D"/>
    <property type="match status" value="1"/>
</dbReference>
<dbReference type="GO" id="GO:0005085">
    <property type="term" value="F:guanyl-nucleotide exchange factor activity"/>
    <property type="evidence" value="ECO:0007669"/>
    <property type="project" value="InterPro"/>
</dbReference>
<keyword evidence="2" id="KW-0862">Zinc</keyword>